<sequence length="66" mass="8030">MSLALIQDIKRYPFKIFFNGRMLKQNIRFKLKLIQIAPNKMIRKILYDLTRRCQSKIKIMKLRSCL</sequence>
<name>A0A0M3AQW8_9SPHN</name>
<reference evidence="1 2" key="1">
    <citation type="submission" date="2015-04" db="EMBL/GenBank/DDBJ databases">
        <title>Genome sequence of aromatic hydrocarbons-degrading Sphingobium chungbukense DJ77.</title>
        <authorList>
            <person name="Kim Y.-C."/>
            <person name="Chae J.-C."/>
        </authorList>
    </citation>
    <scope>NUCLEOTIDE SEQUENCE [LARGE SCALE GENOMIC DNA]</scope>
    <source>
        <strain evidence="1 2">DJ77</strain>
    </source>
</reference>
<evidence type="ECO:0000313" key="2">
    <source>
        <dbReference type="Proteomes" id="UP000033874"/>
    </source>
</evidence>
<comment type="caution">
    <text evidence="1">The sequence shown here is derived from an EMBL/GenBank/DDBJ whole genome shotgun (WGS) entry which is preliminary data.</text>
</comment>
<proteinExistence type="predicted"/>
<gene>
    <name evidence="1" type="ORF">YP76_09835</name>
</gene>
<dbReference type="PATRIC" id="fig|56193.3.peg.2043"/>
<evidence type="ECO:0000313" key="1">
    <source>
        <dbReference type="EMBL" id="KKW92230.1"/>
    </source>
</evidence>
<organism evidence="1 2">
    <name type="scientific">Sphingobium chungbukense</name>
    <dbReference type="NCBI Taxonomy" id="56193"/>
    <lineage>
        <taxon>Bacteria</taxon>
        <taxon>Pseudomonadati</taxon>
        <taxon>Pseudomonadota</taxon>
        <taxon>Alphaproteobacteria</taxon>
        <taxon>Sphingomonadales</taxon>
        <taxon>Sphingomonadaceae</taxon>
        <taxon>Sphingobium</taxon>
    </lineage>
</organism>
<dbReference type="EMBL" id="LBIC01000004">
    <property type="protein sequence ID" value="KKW92230.1"/>
    <property type="molecule type" value="Genomic_DNA"/>
</dbReference>
<accession>A0A0M3AQW8</accession>
<protein>
    <submittedName>
        <fullName evidence="1">Uncharacterized protein</fullName>
    </submittedName>
</protein>
<dbReference type="Proteomes" id="UP000033874">
    <property type="component" value="Unassembled WGS sequence"/>
</dbReference>
<keyword evidence="2" id="KW-1185">Reference proteome</keyword>
<dbReference type="AlphaFoldDB" id="A0A0M3AQW8"/>